<dbReference type="AlphaFoldDB" id="A0AAD8BQ35"/>
<accession>A0AAD8BQ35</accession>
<evidence type="ECO:0000313" key="2">
    <source>
        <dbReference type="Proteomes" id="UP001233172"/>
    </source>
</evidence>
<dbReference type="Proteomes" id="UP001233172">
    <property type="component" value="Unassembled WGS sequence"/>
</dbReference>
<reference evidence="1" key="1">
    <citation type="journal article" date="2023" name="PLoS Negl. Trop. Dis.">
        <title>A genome sequence for Biomphalaria pfeifferi, the major vector snail for the human-infecting parasite Schistosoma mansoni.</title>
        <authorList>
            <person name="Bu L."/>
            <person name="Lu L."/>
            <person name="Laidemitt M.R."/>
            <person name="Zhang S.M."/>
            <person name="Mutuku M."/>
            <person name="Mkoji G."/>
            <person name="Steinauer M."/>
            <person name="Loker E.S."/>
        </authorList>
    </citation>
    <scope>NUCLEOTIDE SEQUENCE</scope>
    <source>
        <strain evidence="1">KasaAsao</strain>
    </source>
</reference>
<reference evidence="1" key="2">
    <citation type="submission" date="2023-04" db="EMBL/GenBank/DDBJ databases">
        <authorList>
            <person name="Bu L."/>
            <person name="Lu L."/>
            <person name="Laidemitt M.R."/>
            <person name="Zhang S.M."/>
            <person name="Mutuku M."/>
            <person name="Mkoji G."/>
            <person name="Steinauer M."/>
            <person name="Loker E.S."/>
        </authorList>
    </citation>
    <scope>NUCLEOTIDE SEQUENCE</scope>
    <source>
        <strain evidence="1">KasaAsao</strain>
        <tissue evidence="1">Whole Snail</tissue>
    </source>
</reference>
<comment type="caution">
    <text evidence="1">The sequence shown here is derived from an EMBL/GenBank/DDBJ whole genome shotgun (WGS) entry which is preliminary data.</text>
</comment>
<dbReference type="EMBL" id="JASAOG010000050">
    <property type="protein sequence ID" value="KAK0058178.1"/>
    <property type="molecule type" value="Genomic_DNA"/>
</dbReference>
<name>A0AAD8BQ35_BIOPF</name>
<keyword evidence="2" id="KW-1185">Reference proteome</keyword>
<gene>
    <name evidence="1" type="ORF">Bpfe_012502</name>
</gene>
<protein>
    <submittedName>
        <fullName evidence="1">Uncharacterized protein</fullName>
    </submittedName>
</protein>
<proteinExistence type="predicted"/>
<organism evidence="1 2">
    <name type="scientific">Biomphalaria pfeifferi</name>
    <name type="common">Bloodfluke planorb</name>
    <name type="synonym">Freshwater snail</name>
    <dbReference type="NCBI Taxonomy" id="112525"/>
    <lineage>
        <taxon>Eukaryota</taxon>
        <taxon>Metazoa</taxon>
        <taxon>Spiralia</taxon>
        <taxon>Lophotrochozoa</taxon>
        <taxon>Mollusca</taxon>
        <taxon>Gastropoda</taxon>
        <taxon>Heterobranchia</taxon>
        <taxon>Euthyneura</taxon>
        <taxon>Panpulmonata</taxon>
        <taxon>Hygrophila</taxon>
        <taxon>Lymnaeoidea</taxon>
        <taxon>Planorbidae</taxon>
        <taxon>Biomphalaria</taxon>
    </lineage>
</organism>
<sequence>MHRLQETKTPSHLVVPAPLSPKVCTLPDYVYTQCDAIRINRGQVSSERRTLRFTFTSGFITVGFKFVEEPLPTIPRNKGSIPLLNKQKPKQLDLLGKSLILMFVLWAFD</sequence>
<evidence type="ECO:0000313" key="1">
    <source>
        <dbReference type="EMBL" id="KAK0058178.1"/>
    </source>
</evidence>